<feature type="compositionally biased region" description="Basic and acidic residues" evidence="1">
    <location>
        <begin position="202"/>
        <end position="217"/>
    </location>
</feature>
<feature type="region of interest" description="Disordered" evidence="1">
    <location>
        <begin position="99"/>
        <end position="158"/>
    </location>
</feature>
<dbReference type="GO" id="GO:0008017">
    <property type="term" value="F:microtubule binding"/>
    <property type="evidence" value="ECO:0007669"/>
    <property type="project" value="InterPro"/>
</dbReference>
<feature type="region of interest" description="Disordered" evidence="1">
    <location>
        <begin position="775"/>
        <end position="860"/>
    </location>
</feature>
<feature type="region of interest" description="Disordered" evidence="1">
    <location>
        <begin position="175"/>
        <end position="248"/>
    </location>
</feature>
<feature type="compositionally biased region" description="Basic and acidic residues" evidence="1">
    <location>
        <begin position="1282"/>
        <end position="1296"/>
    </location>
</feature>
<gene>
    <name evidence="2" type="ORF">ZHD862_LOCUS26888</name>
</gene>
<feature type="compositionally biased region" description="Low complexity" evidence="1">
    <location>
        <begin position="1308"/>
        <end position="1324"/>
    </location>
</feature>
<feature type="compositionally biased region" description="Polar residues" evidence="1">
    <location>
        <begin position="1055"/>
        <end position="1076"/>
    </location>
</feature>
<dbReference type="PROSITE" id="PS50096">
    <property type="entry name" value="IQ"/>
    <property type="match status" value="1"/>
</dbReference>
<dbReference type="InterPro" id="IPR000048">
    <property type="entry name" value="IQ_motif_EF-hand-BS"/>
</dbReference>
<dbReference type="InterPro" id="IPR028750">
    <property type="entry name" value="CEP350/CC187"/>
</dbReference>
<dbReference type="CDD" id="cd23767">
    <property type="entry name" value="IQCD"/>
    <property type="match status" value="1"/>
</dbReference>
<dbReference type="PANTHER" id="PTHR13958:SF3">
    <property type="entry name" value="CAP-GLY DOMAIN-CONTAINING PROTEIN-RELATED"/>
    <property type="match status" value="1"/>
</dbReference>
<feature type="compositionally biased region" description="Basic and acidic residues" evidence="1">
    <location>
        <begin position="598"/>
        <end position="608"/>
    </location>
</feature>
<feature type="compositionally biased region" description="Low complexity" evidence="1">
    <location>
        <begin position="1154"/>
        <end position="1167"/>
    </location>
</feature>
<feature type="region of interest" description="Disordered" evidence="1">
    <location>
        <begin position="1273"/>
        <end position="1347"/>
    </location>
</feature>
<feature type="compositionally biased region" description="Polar residues" evidence="1">
    <location>
        <begin position="779"/>
        <end position="788"/>
    </location>
</feature>
<feature type="region of interest" description="Disordered" evidence="1">
    <location>
        <begin position="1010"/>
        <end position="1234"/>
    </location>
</feature>
<feature type="compositionally biased region" description="Polar residues" evidence="1">
    <location>
        <begin position="175"/>
        <end position="201"/>
    </location>
</feature>
<feature type="compositionally biased region" description="Polar residues" evidence="1">
    <location>
        <begin position="949"/>
        <end position="966"/>
    </location>
</feature>
<dbReference type="GO" id="GO:0005813">
    <property type="term" value="C:centrosome"/>
    <property type="evidence" value="ECO:0007669"/>
    <property type="project" value="InterPro"/>
</dbReference>
<feature type="compositionally biased region" description="Low complexity" evidence="1">
    <location>
        <begin position="1174"/>
        <end position="1195"/>
    </location>
</feature>
<feature type="compositionally biased region" description="Polar residues" evidence="1">
    <location>
        <begin position="584"/>
        <end position="593"/>
    </location>
</feature>
<protein>
    <recommendedName>
        <fullName evidence="4">DUF4378 domain-containing protein</fullName>
    </recommendedName>
</protein>
<dbReference type="Gene3D" id="1.20.5.190">
    <property type="match status" value="1"/>
</dbReference>
<evidence type="ECO:0000313" key="2">
    <source>
        <dbReference type="EMBL" id="CAF1280192.1"/>
    </source>
</evidence>
<comment type="caution">
    <text evidence="2">The sequence shown here is derived from an EMBL/GenBank/DDBJ whole genome shotgun (WGS) entry which is preliminary data.</text>
</comment>
<dbReference type="GO" id="GO:0034453">
    <property type="term" value="P:microtubule anchoring"/>
    <property type="evidence" value="ECO:0007669"/>
    <property type="project" value="InterPro"/>
</dbReference>
<feature type="region of interest" description="Disordered" evidence="1">
    <location>
        <begin position="329"/>
        <end position="378"/>
    </location>
</feature>
<dbReference type="PANTHER" id="PTHR13958">
    <property type="entry name" value="CENTROSOME-ASSOCIATED PROTEIN 350"/>
    <property type="match status" value="1"/>
</dbReference>
<feature type="compositionally biased region" description="Low complexity" evidence="1">
    <location>
        <begin position="798"/>
        <end position="810"/>
    </location>
</feature>
<feature type="compositionally biased region" description="Basic and acidic residues" evidence="1">
    <location>
        <begin position="1142"/>
        <end position="1153"/>
    </location>
</feature>
<feature type="compositionally biased region" description="Polar residues" evidence="1">
    <location>
        <begin position="99"/>
        <end position="118"/>
    </location>
</feature>
<feature type="compositionally biased region" description="Basic and acidic residues" evidence="1">
    <location>
        <begin position="1214"/>
        <end position="1234"/>
    </location>
</feature>
<feature type="compositionally biased region" description="Basic residues" evidence="1">
    <location>
        <begin position="824"/>
        <end position="833"/>
    </location>
</feature>
<feature type="compositionally biased region" description="Basic and acidic residues" evidence="1">
    <location>
        <begin position="237"/>
        <end position="248"/>
    </location>
</feature>
<feature type="compositionally biased region" description="Low complexity" evidence="1">
    <location>
        <begin position="353"/>
        <end position="362"/>
    </location>
</feature>
<feature type="compositionally biased region" description="Polar residues" evidence="1">
    <location>
        <begin position="917"/>
        <end position="927"/>
    </location>
</feature>
<dbReference type="SMART" id="SM00015">
    <property type="entry name" value="IQ"/>
    <property type="match status" value="1"/>
</dbReference>
<feature type="compositionally biased region" description="Acidic residues" evidence="1">
    <location>
        <begin position="1325"/>
        <end position="1338"/>
    </location>
</feature>
<feature type="compositionally biased region" description="Basic and acidic residues" evidence="1">
    <location>
        <begin position="1112"/>
        <end position="1124"/>
    </location>
</feature>
<feature type="compositionally biased region" description="Basic and acidic residues" evidence="1">
    <location>
        <begin position="1015"/>
        <end position="1024"/>
    </location>
</feature>
<evidence type="ECO:0000256" key="1">
    <source>
        <dbReference type="SAM" id="MobiDB-lite"/>
    </source>
</evidence>
<sequence length="1652" mass="190269">MLDDERFINHKNHLFDSQPLQTIQRKISKQKNFAENHIEQSNGDEMFESSSFENDHILRHSTNSRMLHENNDIILTNDFQYEQFHQPNTRKITKIIPKENNSLTNNRPIQLRSTSASNIKRENKDSSLTSNDIQRLKHVRRHEPAHVQSDSKTSLITPESWKTDPVVIKRSSRNKSTIENVNKPTKINNISKPIIEQSTIENKQRTEKKLKPKRDTSASKSTIIERISAKSAPPSTKIEKTKEEKEQEKEKIKKYIQEKREQHEKKILDEKNKKIIQENERKDNLKKLYKETKKVSQQPLPSSLIKKSATTTLTNDLTEQKRERLLNLLGPREPTEYHNNIPFEQPSLHERSSSSSSSSSDSVIEIQPSKLNDKSYSEPPIQNGIMNDVKQRHHNILRWANNLTRDCDAIENKFKYFRPDGTQQFDIIPSSQKQHKYDDGNLRFQTPVRIDNNNTDSKPIIPSKIIRPSGRLSHLNQNHTSEYQGQQLPGVGNLRDPLLERRIKRDLAATKIQAAYRGHTVRKSLHWINGKQQQLHSEFNKRPIHKSTKNFSNITDIRDAPAINLDIRFTDDNFTIGSTLLRNYQRNGNNTMPLKSPRIFDRSEHEQKPTALENYSDDYENFSSTTSSSMSIKQQRTPQKPRVIQQPISNTKSTSSSTSPPSSSSLTPTPEPVVHSNIQRRRSISPPIPPEMSPDNGRPIRYPQRPSPPPITTTTFNRILDERRYSPDALERQLNAELNLLDGVEASMKQIDNMERLRSVALAQQEVVSLAQALKNKPSADSGTSQQQIRKHVAREISSVSSSSSSSSSSNRKHRSPSPQHSSSKTKHSHHRITQSPGSSSSESIFTKRQKHVHQKFHNETELQAYEKRLTDIEKQIRILVKNAPEVLDEKRNISTLRVSSKSSDESSISEHLPISHKSSSSTNGTVQRKKKNDTGEIHTGTIGRDSDSSSTSIHQQNSDIITTDASDIERRIRSYREQLKKKEMELNKLKHEKTKEVLRKQEDELKKQLQTTTHEIEKLRLQPEPKIPVPSRQSPLRSRSNSGSSTTSIEIKPQESSISEDLPVATTSQSKTDNIINKPIEQNRPIVKKIRDFFDDDDEEEEEKPQLKPLETPREERDTRHDAQSISIATDLSAASETDNDSSRRPSSDNEKSILNLNINLPSLLKPQKDSESSSSSTTTATSKKSSKQQIQSRSFERKPSPITNDYDEDFSDTSHSRTSHTKESLSKPKIDNIDIESIQEDLNIKQSLHDTSQSSSSKSSGDEQSEILVLVKKSATNTPRKQDDKTPNEEDRFRSISSPPSPPKPVQQQQQQQPKIEINNNDDTSDDVSDDNDDDESNQRIEQEHKIDKLTESLIRTFIDEAIGQGKQIERLKKETNILTQEAKEWMSDDDDITDEENSKPIIVESNGFALDLSRLDEKSSDEPRIESPRKIIIEEQVKLLVPHTREQVIELCHEALKILFDQNKDFSNRSAIKCQIPNSYFKYDAQDSDNENIRRNHHAYCQMIFDLCIELLNEMYTENIQLEKYPEWQKTKLISKRFYRGNKTNNRHYIEQFIETKILEILNLNTRQIKYSKWRVSNGTRNGKEKFEIILDEEIRRTESQWIDYDDDCMQLKFDIADSILDQLIQETITECLDIVDRRFFFSSNSTRL</sequence>
<dbReference type="Proteomes" id="UP000663864">
    <property type="component" value="Unassembled WGS sequence"/>
</dbReference>
<feature type="compositionally biased region" description="Polar residues" evidence="1">
    <location>
        <begin position="834"/>
        <end position="847"/>
    </location>
</feature>
<feature type="compositionally biased region" description="Polar residues" evidence="1">
    <location>
        <begin position="148"/>
        <end position="157"/>
    </location>
</feature>
<feature type="region of interest" description="Disordered" evidence="1">
    <location>
        <begin position="898"/>
        <end position="966"/>
    </location>
</feature>
<name>A0A815C038_9BILA</name>
<dbReference type="EMBL" id="CAJNOT010002062">
    <property type="protein sequence ID" value="CAF1280192.1"/>
    <property type="molecule type" value="Genomic_DNA"/>
</dbReference>
<feature type="compositionally biased region" description="Acidic residues" evidence="1">
    <location>
        <begin position="1095"/>
        <end position="1104"/>
    </location>
</feature>
<proteinExistence type="predicted"/>
<feature type="region of interest" description="Disordered" evidence="1">
    <location>
        <begin position="584"/>
        <end position="713"/>
    </location>
</feature>
<evidence type="ECO:0000313" key="3">
    <source>
        <dbReference type="Proteomes" id="UP000663864"/>
    </source>
</evidence>
<evidence type="ECO:0008006" key="4">
    <source>
        <dbReference type="Google" id="ProtNLM"/>
    </source>
</evidence>
<accession>A0A815C038</accession>
<organism evidence="2 3">
    <name type="scientific">Rotaria sordida</name>
    <dbReference type="NCBI Taxonomy" id="392033"/>
    <lineage>
        <taxon>Eukaryota</taxon>
        <taxon>Metazoa</taxon>
        <taxon>Spiralia</taxon>
        <taxon>Gnathifera</taxon>
        <taxon>Rotifera</taxon>
        <taxon>Eurotatoria</taxon>
        <taxon>Bdelloidea</taxon>
        <taxon>Philodinida</taxon>
        <taxon>Philodinidae</taxon>
        <taxon>Rotaria</taxon>
    </lineage>
</organism>
<reference evidence="2" key="1">
    <citation type="submission" date="2021-02" db="EMBL/GenBank/DDBJ databases">
        <authorList>
            <person name="Nowell W R."/>
        </authorList>
    </citation>
    <scope>NUCLEOTIDE SEQUENCE</scope>
</reference>
<feature type="compositionally biased region" description="Polar residues" evidence="1">
    <location>
        <begin position="1125"/>
        <end position="1138"/>
    </location>
</feature>
<feature type="compositionally biased region" description="Low complexity" evidence="1">
    <location>
        <begin position="647"/>
        <end position="668"/>
    </location>
</feature>
<feature type="compositionally biased region" description="Low complexity" evidence="1">
    <location>
        <begin position="1035"/>
        <end position="1049"/>
    </location>
</feature>